<dbReference type="Gene3D" id="3.40.50.10810">
    <property type="entry name" value="Tandem AAA-ATPase domain"/>
    <property type="match status" value="1"/>
</dbReference>
<dbReference type="SMART" id="SM00487">
    <property type="entry name" value="DEXDc"/>
    <property type="match status" value="1"/>
</dbReference>
<proteinExistence type="predicted"/>
<dbReference type="GO" id="GO:0005524">
    <property type="term" value="F:ATP binding"/>
    <property type="evidence" value="ECO:0007669"/>
    <property type="project" value="InterPro"/>
</dbReference>
<dbReference type="PROSITE" id="PS51192">
    <property type="entry name" value="HELICASE_ATP_BIND_1"/>
    <property type="match status" value="1"/>
</dbReference>
<dbReference type="SMART" id="SM00490">
    <property type="entry name" value="HELICc"/>
    <property type="match status" value="1"/>
</dbReference>
<dbReference type="GO" id="GO:0004674">
    <property type="term" value="F:protein serine/threonine kinase activity"/>
    <property type="evidence" value="ECO:0007669"/>
    <property type="project" value="UniProtKB-KW"/>
</dbReference>
<dbReference type="InterPro" id="IPR001650">
    <property type="entry name" value="Helicase_C-like"/>
</dbReference>
<sequence length="633" mass="69883">MIPLAVQSTSRLQATYLPDEYGFAWWGVPDIPSTMAAAGLPAGRRTTTRLVVPEGETVTVEDVDVCVTDLSTTVRCLSTLTRVRHLDDSARAWRRASRFALRPRTRQGRGADDVFTEVATTLPPAGHAVPNAEGTAIPTADALVARFRTDLDTAEQLHTGQVQADLRPYQAHGVSWLRDRVRDDGGAVLADDMGLGKTLQVIALLATRTAERPHLVVSPTSLLGNWTRELQRFAPHTTVLRYHGSDRRLPDEIPAGAVVLTSYPLLRTGDGILPRAWDIAVFDEAQQLKNPSSQVTRAAVGVDATARVIMTGTPVENNLEELWSLFSVAVPQVLGTRARFRTRFATPIRQRQSRTAAARLSNTIAPYMLRRTKDEVALELPERLDSTVICGLTPVQRTLYRDAVTAAFSTGFRAGAGRSGQILTLLTSLKQICNHPEQYLRTDDPNQQLDRRDGRSAKYDRVAEMVDEIAEAGEHTLIFTQYRTMGEILATGLAEQLGYATLPFLHGGLPAAERDEMVRHFQEDEDAPPVLILSLRAAGFGLNLTRASHVIHYDRWWNPAVEEQATARAHRIGQKNKLSVHTLVVGGTFEDYIEKMHRAKKGLADAVTGDDSAELTSMSDEELRDVLELKEVY</sequence>
<feature type="domain" description="Helicase ATP-binding" evidence="2">
    <location>
        <begin position="178"/>
        <end position="332"/>
    </location>
</feature>
<dbReference type="KEGG" id="cgy:CGLY_14485"/>
<dbReference type="EMBL" id="CP006842">
    <property type="protein sequence ID" value="AHW65333.1"/>
    <property type="molecule type" value="Genomic_DNA"/>
</dbReference>
<dbReference type="InterPro" id="IPR038718">
    <property type="entry name" value="SNF2-like_sf"/>
</dbReference>
<evidence type="ECO:0000259" key="2">
    <source>
        <dbReference type="PROSITE" id="PS51192"/>
    </source>
</evidence>
<dbReference type="EC" id="2.7.11.1" evidence="4"/>
<dbReference type="PANTHER" id="PTHR45629">
    <property type="entry name" value="SNF2/RAD54 FAMILY MEMBER"/>
    <property type="match status" value="1"/>
</dbReference>
<dbReference type="Pfam" id="PF00176">
    <property type="entry name" value="SNF2-rel_dom"/>
    <property type="match status" value="1"/>
</dbReference>
<dbReference type="eggNOG" id="COG0553">
    <property type="taxonomic scope" value="Bacteria"/>
</dbReference>
<dbReference type="Pfam" id="PF00271">
    <property type="entry name" value="Helicase_C"/>
    <property type="match status" value="1"/>
</dbReference>
<keyword evidence="5" id="KW-1185">Reference proteome</keyword>
<dbReference type="STRING" id="1404245.CGLY_14485"/>
<dbReference type="CDD" id="cd18793">
    <property type="entry name" value="SF2_C_SNF"/>
    <property type="match status" value="1"/>
</dbReference>
<dbReference type="HOGENOM" id="CLU_000315_17_11_11"/>
<dbReference type="Proteomes" id="UP000023703">
    <property type="component" value="Chromosome"/>
</dbReference>
<dbReference type="GO" id="GO:0015616">
    <property type="term" value="F:DNA translocase activity"/>
    <property type="evidence" value="ECO:0007669"/>
    <property type="project" value="TreeGrafter"/>
</dbReference>
<dbReference type="GO" id="GO:0016787">
    <property type="term" value="F:hydrolase activity"/>
    <property type="evidence" value="ECO:0007669"/>
    <property type="project" value="UniProtKB-KW"/>
</dbReference>
<reference evidence="4 5" key="1">
    <citation type="journal article" date="2015" name="Int. J. Syst. Evol. Microbiol.">
        <title>Revisiting Corynebacterium glyciniphilum (ex Kubota et al., 1972) sp. nov., nom. rev., isolated from putrefied banana.</title>
        <authorList>
            <person name="Al-Dilaimi A."/>
            <person name="Bednarz H."/>
            <person name="Lomker A."/>
            <person name="Niehaus K."/>
            <person name="Kalinowski J."/>
            <person name="Ruckert C."/>
        </authorList>
    </citation>
    <scope>NUCLEOTIDE SEQUENCE [LARGE SCALE GENOMIC DNA]</scope>
    <source>
        <strain evidence="4">AJ 3170</strain>
    </source>
</reference>
<dbReference type="InterPro" id="IPR049730">
    <property type="entry name" value="SNF2/RAD54-like_C"/>
</dbReference>
<accession>X5DQ54</accession>
<keyword evidence="4" id="KW-0418">Kinase</keyword>
<evidence type="ECO:0000313" key="5">
    <source>
        <dbReference type="Proteomes" id="UP000023703"/>
    </source>
</evidence>
<keyword evidence="4" id="KW-0808">Transferase</keyword>
<dbReference type="InterPro" id="IPR014001">
    <property type="entry name" value="Helicase_ATP-bd"/>
</dbReference>
<gene>
    <name evidence="4" type="ORF">CGLY_14485</name>
</gene>
<evidence type="ECO:0000259" key="3">
    <source>
        <dbReference type="PROSITE" id="PS51194"/>
    </source>
</evidence>
<dbReference type="InterPro" id="IPR027417">
    <property type="entry name" value="P-loop_NTPase"/>
</dbReference>
<dbReference type="InterPro" id="IPR000330">
    <property type="entry name" value="SNF2_N"/>
</dbReference>
<dbReference type="PANTHER" id="PTHR45629:SF7">
    <property type="entry name" value="DNA EXCISION REPAIR PROTEIN ERCC-6-RELATED"/>
    <property type="match status" value="1"/>
</dbReference>
<evidence type="ECO:0000256" key="1">
    <source>
        <dbReference type="ARBA" id="ARBA00022801"/>
    </source>
</evidence>
<dbReference type="SUPFAM" id="SSF52540">
    <property type="entry name" value="P-loop containing nucleoside triphosphate hydrolases"/>
    <property type="match status" value="2"/>
</dbReference>
<keyword evidence="1" id="KW-0378">Hydrolase</keyword>
<dbReference type="Gene3D" id="3.40.50.300">
    <property type="entry name" value="P-loop containing nucleotide triphosphate hydrolases"/>
    <property type="match status" value="1"/>
</dbReference>
<feature type="domain" description="Helicase C-terminal" evidence="3">
    <location>
        <begin position="461"/>
        <end position="624"/>
    </location>
</feature>
<dbReference type="PROSITE" id="PS51194">
    <property type="entry name" value="HELICASE_CTER"/>
    <property type="match status" value="1"/>
</dbReference>
<dbReference type="RefSeq" id="WP_081803956.1">
    <property type="nucleotide sequence ID" value="NZ_CP006842.1"/>
</dbReference>
<name>X5DQ54_9CORY</name>
<protein>
    <submittedName>
        <fullName evidence="4">Non-specific serine/threonine protein kinase</fullName>
        <ecNumber evidence="4">2.7.11.1</ecNumber>
    </submittedName>
</protein>
<evidence type="ECO:0000313" key="4">
    <source>
        <dbReference type="EMBL" id="AHW65333.1"/>
    </source>
</evidence>
<keyword evidence="4" id="KW-0723">Serine/threonine-protein kinase</keyword>
<dbReference type="AlphaFoldDB" id="X5DQ54"/>
<dbReference type="OrthoDB" id="9760715at2"/>
<organism evidence="4 5">
    <name type="scientific">Corynebacterium glyciniphilum AJ 3170</name>
    <dbReference type="NCBI Taxonomy" id="1404245"/>
    <lineage>
        <taxon>Bacteria</taxon>
        <taxon>Bacillati</taxon>
        <taxon>Actinomycetota</taxon>
        <taxon>Actinomycetes</taxon>
        <taxon>Mycobacteriales</taxon>
        <taxon>Corynebacteriaceae</taxon>
        <taxon>Corynebacterium</taxon>
    </lineage>
</organism>
<dbReference type="InterPro" id="IPR050496">
    <property type="entry name" value="SNF2_RAD54_helicase_repair"/>
</dbReference>